<dbReference type="InterPro" id="IPR050283">
    <property type="entry name" value="E-box_TF_Regulators"/>
</dbReference>
<dbReference type="PANTHER" id="PTHR23349">
    <property type="entry name" value="BASIC HELIX-LOOP-HELIX TRANSCRIPTION FACTOR, TWIST"/>
    <property type="match status" value="1"/>
</dbReference>
<evidence type="ECO:0000259" key="2">
    <source>
        <dbReference type="PROSITE" id="PS50888"/>
    </source>
</evidence>
<accession>A0ABN9KS50</accession>
<proteinExistence type="predicted"/>
<keyword evidence="1" id="KW-0238">DNA-binding</keyword>
<sequence length="166" mass="19369">MSNDLYDQPERTAHASDAFALSSLPLPPFCVDAPVMFHLPPEMYQLHRCQDMTLVSYVETPGIDHYYSSLYGLPTQPPCQQYGNSDGYYGPSYVRKRNERERQRVKCVNEGYARLRRHLPQDYTEKRLSKVQTLRAAIKYICRLQEALRWEKTEDSGDAIQQSYDH</sequence>
<dbReference type="CDD" id="cd19745">
    <property type="entry name" value="bHLH_TS_ASCL3"/>
    <property type="match status" value="1"/>
</dbReference>
<dbReference type="Proteomes" id="UP001176940">
    <property type="component" value="Unassembled WGS sequence"/>
</dbReference>
<dbReference type="Gene3D" id="4.10.280.10">
    <property type="entry name" value="Helix-loop-helix DNA-binding domain"/>
    <property type="match status" value="1"/>
</dbReference>
<comment type="caution">
    <text evidence="3">The sequence shown here is derived from an EMBL/GenBank/DDBJ whole genome shotgun (WGS) entry which is preliminary data.</text>
</comment>
<name>A0ABN9KS50_9NEOB</name>
<evidence type="ECO:0000313" key="3">
    <source>
        <dbReference type="EMBL" id="CAJ0916425.1"/>
    </source>
</evidence>
<dbReference type="PANTHER" id="PTHR23349:SF108">
    <property type="entry name" value="BHLH DOMAIN-CONTAINING PROTEIN"/>
    <property type="match status" value="1"/>
</dbReference>
<dbReference type="Pfam" id="PF00010">
    <property type="entry name" value="HLH"/>
    <property type="match status" value="1"/>
</dbReference>
<dbReference type="SUPFAM" id="SSF47459">
    <property type="entry name" value="HLH, helix-loop-helix DNA-binding domain"/>
    <property type="match status" value="1"/>
</dbReference>
<gene>
    <name evidence="3" type="ORF">RIMI_LOCUS281026</name>
</gene>
<organism evidence="3 4">
    <name type="scientific">Ranitomeya imitator</name>
    <name type="common">mimic poison frog</name>
    <dbReference type="NCBI Taxonomy" id="111125"/>
    <lineage>
        <taxon>Eukaryota</taxon>
        <taxon>Metazoa</taxon>
        <taxon>Chordata</taxon>
        <taxon>Craniata</taxon>
        <taxon>Vertebrata</taxon>
        <taxon>Euteleostomi</taxon>
        <taxon>Amphibia</taxon>
        <taxon>Batrachia</taxon>
        <taxon>Anura</taxon>
        <taxon>Neobatrachia</taxon>
        <taxon>Hyloidea</taxon>
        <taxon>Dendrobatidae</taxon>
        <taxon>Dendrobatinae</taxon>
        <taxon>Ranitomeya</taxon>
    </lineage>
</organism>
<dbReference type="EMBL" id="CAUEEQ010000314">
    <property type="protein sequence ID" value="CAJ0916425.1"/>
    <property type="molecule type" value="Genomic_DNA"/>
</dbReference>
<dbReference type="InterPro" id="IPR011598">
    <property type="entry name" value="bHLH_dom"/>
</dbReference>
<evidence type="ECO:0000313" key="4">
    <source>
        <dbReference type="Proteomes" id="UP001176940"/>
    </source>
</evidence>
<evidence type="ECO:0000256" key="1">
    <source>
        <dbReference type="ARBA" id="ARBA00023125"/>
    </source>
</evidence>
<feature type="domain" description="BHLH" evidence="2">
    <location>
        <begin position="92"/>
        <end position="144"/>
    </location>
</feature>
<dbReference type="SMART" id="SM00353">
    <property type="entry name" value="HLH"/>
    <property type="match status" value="1"/>
</dbReference>
<keyword evidence="4" id="KW-1185">Reference proteome</keyword>
<dbReference type="InterPro" id="IPR036638">
    <property type="entry name" value="HLH_DNA-bd_sf"/>
</dbReference>
<reference evidence="3" key="1">
    <citation type="submission" date="2023-07" db="EMBL/GenBank/DDBJ databases">
        <authorList>
            <person name="Stuckert A."/>
        </authorList>
    </citation>
    <scope>NUCLEOTIDE SEQUENCE</scope>
</reference>
<protein>
    <recommendedName>
        <fullName evidence="2">BHLH domain-containing protein</fullName>
    </recommendedName>
</protein>
<dbReference type="PROSITE" id="PS50888">
    <property type="entry name" value="BHLH"/>
    <property type="match status" value="1"/>
</dbReference>